<reference evidence="2" key="1">
    <citation type="journal article" date="2019" name="Int. J. Syst. Evol. Microbiol.">
        <title>The Global Catalogue of Microorganisms (GCM) 10K type strain sequencing project: providing services to taxonomists for standard genome sequencing and annotation.</title>
        <authorList>
            <consortium name="The Broad Institute Genomics Platform"/>
            <consortium name="The Broad Institute Genome Sequencing Center for Infectious Disease"/>
            <person name="Wu L."/>
            <person name="Ma J."/>
        </authorList>
    </citation>
    <scope>NUCLEOTIDE SEQUENCE [LARGE SCALE GENOMIC DNA]</scope>
    <source>
        <strain evidence="2">CCM 8934</strain>
    </source>
</reference>
<sequence length="77" mass="8681">MQEGYLEQRLIGQRFTLKRADLTDGVTFFGIFYHIHAATPLHVGDLVEIVQADAHGLTVTVVAPHQQGELHHDHINR</sequence>
<evidence type="ECO:0000313" key="1">
    <source>
        <dbReference type="EMBL" id="MFC6293694.1"/>
    </source>
</evidence>
<proteinExistence type="predicted"/>
<dbReference type="RefSeq" id="WP_137607906.1">
    <property type="nucleotide sequence ID" value="NZ_BJDH01000008.1"/>
</dbReference>
<name>A0ABW1UDB6_9LACO</name>
<organism evidence="1 2">
    <name type="scientific">Lactiplantibacillus daoliensis</name>
    <dbReference type="NCBI Taxonomy" id="2559916"/>
    <lineage>
        <taxon>Bacteria</taxon>
        <taxon>Bacillati</taxon>
        <taxon>Bacillota</taxon>
        <taxon>Bacilli</taxon>
        <taxon>Lactobacillales</taxon>
        <taxon>Lactobacillaceae</taxon>
        <taxon>Lactiplantibacillus</taxon>
    </lineage>
</organism>
<dbReference type="Proteomes" id="UP001596227">
    <property type="component" value="Unassembled WGS sequence"/>
</dbReference>
<gene>
    <name evidence="1" type="ORF">ACFQH1_00315</name>
</gene>
<evidence type="ECO:0000313" key="2">
    <source>
        <dbReference type="Proteomes" id="UP001596227"/>
    </source>
</evidence>
<keyword evidence="2" id="KW-1185">Reference proteome</keyword>
<accession>A0ABW1UDB6</accession>
<dbReference type="EMBL" id="JBHSSB010000003">
    <property type="protein sequence ID" value="MFC6293694.1"/>
    <property type="molecule type" value="Genomic_DNA"/>
</dbReference>
<comment type="caution">
    <text evidence="1">The sequence shown here is derived from an EMBL/GenBank/DDBJ whole genome shotgun (WGS) entry which is preliminary data.</text>
</comment>
<protein>
    <submittedName>
        <fullName evidence="1">Uncharacterized protein</fullName>
    </submittedName>
</protein>